<reference evidence="3 4" key="1">
    <citation type="submission" date="2019-01" db="EMBL/GenBank/DDBJ databases">
        <authorList>
            <person name="Chen W.-M."/>
        </authorList>
    </citation>
    <scope>NUCLEOTIDE SEQUENCE [LARGE SCALE GENOMIC DNA]</scope>
    <source>
        <strain evidence="3 4">KYPC3</strain>
    </source>
</reference>
<evidence type="ECO:0008006" key="5">
    <source>
        <dbReference type="Google" id="ProtNLM"/>
    </source>
</evidence>
<evidence type="ECO:0000313" key="4">
    <source>
        <dbReference type="Proteomes" id="UP000283077"/>
    </source>
</evidence>
<feature type="domain" description="Cell-division protein ZapC C-terminal" evidence="1">
    <location>
        <begin position="93"/>
        <end position="166"/>
    </location>
</feature>
<dbReference type="AlphaFoldDB" id="A0A437R247"/>
<dbReference type="InterPro" id="IPR048373">
    <property type="entry name" value="ZapC_N"/>
</dbReference>
<organism evidence="3 4">
    <name type="scientific">Rheinheimera riviphila</name>
    <dbReference type="NCBI Taxonomy" id="1834037"/>
    <lineage>
        <taxon>Bacteria</taxon>
        <taxon>Pseudomonadati</taxon>
        <taxon>Pseudomonadota</taxon>
        <taxon>Gammaproteobacteria</taxon>
        <taxon>Chromatiales</taxon>
        <taxon>Chromatiaceae</taxon>
        <taxon>Rheinheimera</taxon>
    </lineage>
</organism>
<feature type="domain" description="Cell-division protein ZapC N-terminal" evidence="2">
    <location>
        <begin position="4"/>
        <end position="87"/>
    </location>
</feature>
<protein>
    <recommendedName>
        <fullName evidence="5">Cell division protein ZapC</fullName>
    </recommendedName>
</protein>
<keyword evidence="4" id="KW-1185">Reference proteome</keyword>
<accession>A0A437R247</accession>
<dbReference type="Pfam" id="PF07126">
    <property type="entry name" value="ZapC_C"/>
    <property type="match status" value="1"/>
</dbReference>
<dbReference type="RefSeq" id="WP_127697841.1">
    <property type="nucleotide sequence ID" value="NZ_SACS01000003.1"/>
</dbReference>
<dbReference type="InterPro" id="IPR048372">
    <property type="entry name" value="ZapC_C"/>
</dbReference>
<comment type="caution">
    <text evidence="3">The sequence shown here is derived from an EMBL/GenBank/DDBJ whole genome shotgun (WGS) entry which is preliminary data.</text>
</comment>
<sequence length="179" mass="20000">MSAYTPTAKWQWLVPSQQQSQLQLDTGAALQLTPFSSSQLITIEESHFTLEQAQFYWTFWHSLEQLKFSEEACFAASVDALCCQQFVRQTGHKSWGFNPVSQHYQPAIAELVFLAGRVSMLAIVTNNYGASSQLLLLDSGENLQGKQLLAGQAIVVLNDRLQPALQQKPTPQRHFAKSA</sequence>
<gene>
    <name evidence="3" type="ORF">EOE67_04430</name>
</gene>
<proteinExistence type="predicted"/>
<evidence type="ECO:0000259" key="1">
    <source>
        <dbReference type="Pfam" id="PF07126"/>
    </source>
</evidence>
<dbReference type="EMBL" id="SACS01000003">
    <property type="protein sequence ID" value="RVU40830.1"/>
    <property type="molecule type" value="Genomic_DNA"/>
</dbReference>
<dbReference type="OrthoDB" id="5765005at2"/>
<name>A0A437R247_9GAMM</name>
<evidence type="ECO:0000313" key="3">
    <source>
        <dbReference type="EMBL" id="RVU40830.1"/>
    </source>
</evidence>
<evidence type="ECO:0000259" key="2">
    <source>
        <dbReference type="Pfam" id="PF21083"/>
    </source>
</evidence>
<dbReference type="Pfam" id="PF21083">
    <property type="entry name" value="ZapC_N"/>
    <property type="match status" value="1"/>
</dbReference>
<dbReference type="Proteomes" id="UP000283077">
    <property type="component" value="Unassembled WGS sequence"/>
</dbReference>